<dbReference type="Pfam" id="PF21074">
    <property type="entry name" value="GDH_C"/>
    <property type="match status" value="1"/>
</dbReference>
<dbReference type="Pfam" id="PF21076">
    <property type="entry name" value="GDH_ACT2"/>
    <property type="match status" value="1"/>
</dbReference>
<dbReference type="GO" id="GO:0004069">
    <property type="term" value="F:L-aspartate:2-oxoglutarate aminotransferase activity"/>
    <property type="evidence" value="ECO:0007669"/>
    <property type="project" value="InterPro"/>
</dbReference>
<reference evidence="7" key="1">
    <citation type="submission" date="2016-08" db="EMBL/GenBank/DDBJ databases">
        <authorList>
            <person name="Seilhamer J.J."/>
        </authorList>
    </citation>
    <scope>NUCLEOTIDE SEQUENCE</scope>
    <source>
        <strain evidence="7">86</strain>
    </source>
</reference>
<dbReference type="SUPFAM" id="SSF53223">
    <property type="entry name" value="Aminoacid dehydrogenase-like, N-terminal domain"/>
    <property type="match status" value="1"/>
</dbReference>
<name>A0A212LKM7_9HYPH</name>
<dbReference type="InterPro" id="IPR028971">
    <property type="entry name" value="NAD-GDH_cat"/>
</dbReference>
<evidence type="ECO:0000259" key="5">
    <source>
        <dbReference type="Pfam" id="PF21076"/>
    </source>
</evidence>
<sequence>MKRVMEVLKEARLDEAADFVARGSRPELAGLLKTLYGKGAAEDVVAYTANELIAFAEGAMSSLSLRVPGIHSIRIYNPVWDDDASHRKEVTVVDILNDNMPFLVDSVMQELTDAGIEVRLMVHPILSVVRGMSGRLLSIGEDPDAGRESFIHIHIARLPDAIAAAQLETRLDGLLTEVRAAVDDWPRMQALVKSVINVYRHTPPPLPPEAVAEAVEFLNWLNDDNFTFLGLREYLVGGDGGGGESPALLSAGAGYGLLRDPAVRVLRRGRELVQVTPEITEFLRQAEPLIVAKANVKARVHRHAYLDYIGIKRYDSGGRLIGEIRLLGLFTSSAYTRSTHSIPYLRRKVGTVMARAGFDPESHSGRALRNILESYPRDELFQIDLDTLLEFSLAILELGERPRIRVLARRDKFDRFVSLLVYVPRDRYTTDTRIAIGGYLADAFAGRVSSVYPAFPEGPLARVHYIIGRDEGPTPAVAQTELEAAVARITRNWGDGFADACRAKFGPARGRKLIELYGRAFPEAYRASYDAETAVADVALLELFVGDRSTAVDLIGGGLPSPRVAMRLMSRGGPVPLSARVPVLEAMGFTVLEEKTFEIERAGEIIVLHDMALRRADGADVDLARDGNRLKALFMAVWLGRADSDRLNALTLNAGLGWREIAMLRALARYLGQIGLAHGHAYVAEALVRNAGVAGLLTGLFTARFDPAFSGDRAARLAQLHTELEAAFRDVPILDDDRILRRLANLIEAATRTTFFQIGADGEPHPVMAFKFDAAKIDGLPAPRPFAEIWLHAPDVEGVHLRFGKVARGGLRWSDRPEDFRTEILGLVKAQQVKNAVIVPVGAKGGFVARRIGADRAAAGVAAYERYVGTLIDLTDNIVGDAVVPPSATVRYDDDDPYLVVAADKGTASFSDVANRIALSRAFWLADAFASGGSAGYDHKKMGITARGAFVAVKRHFRELDLDAEADPFTAVGVGDMSGDVFGNFMLLSPSLRLVAAFDHRHIFIDPAPDAEAALAERRRLFALPRSSWADYDPAKLSPGGGVFSRTQKSVALPAEARAALGIEATALSPDELVAALLRSPVDLLFFGGIGTFVRGDGESNLDAGDRANDGVRIPAGDLRARVVGEGANLGMTPRARVDFARRGGRVNSDAIDNVGGVATSDAEVNIKIALGRAMAAGRLTLAERDELLAIMTGDVAAGVLRLCRRQVVALSVTRARGAGELPRLMRLSAVLTERGLLDPHREGLPDEAAAGRLAAAGETLSRPEIAILMAHAKLMLADELFAGRLIDDPALGDWLTHAFPLAMRARFAEDIAAHRLARDILATRIAGAAVDAAGPTFVSRLGDEAAVGAEAAVRALVVAAAAFGTDAVTAEIDALEGKIAGAVWVELRRRVADFLTDAALWVAQNGQPEGDLAAAIERLADGVRRFRDSAPAGAADRQLIAAGVPEPLAIRLASLPAELGSLDLIVIGEEVGRAVDEVLPVMTAIDEAIAADLFARLSAVVRPADLYEGQAAEIARRTFAAARRHIVARAIAEGGADLWTTAREARIGRLRQLIGDLLAGAPTVAKLTVAAGLVAELAE</sequence>
<organism evidence="7">
    <name type="scientific">uncultured Pleomorphomonas sp</name>
    <dbReference type="NCBI Taxonomy" id="442121"/>
    <lineage>
        <taxon>Bacteria</taxon>
        <taxon>Pseudomonadati</taxon>
        <taxon>Pseudomonadota</taxon>
        <taxon>Alphaproteobacteria</taxon>
        <taxon>Hyphomicrobiales</taxon>
        <taxon>Pleomorphomonadaceae</taxon>
        <taxon>Pleomorphomonas</taxon>
        <taxon>environmental samples</taxon>
    </lineage>
</organism>
<keyword evidence="1" id="KW-0560">Oxidoreductase</keyword>
<dbReference type="EMBL" id="FMJD01000010">
    <property type="protein sequence ID" value="SCM78095.1"/>
    <property type="molecule type" value="Genomic_DNA"/>
</dbReference>
<evidence type="ECO:0000259" key="4">
    <source>
        <dbReference type="Pfam" id="PF21075"/>
    </source>
</evidence>
<accession>A0A212LKM7</accession>
<dbReference type="SUPFAM" id="SSF51735">
    <property type="entry name" value="NAD(P)-binding Rossmann-fold domains"/>
    <property type="match status" value="1"/>
</dbReference>
<dbReference type="Pfam" id="PF21079">
    <property type="entry name" value="GDH_HM2"/>
    <property type="match status" value="1"/>
</dbReference>
<dbReference type="Gene3D" id="3.40.50.720">
    <property type="entry name" value="NAD(P)-binding Rossmann-like Domain"/>
    <property type="match status" value="1"/>
</dbReference>
<dbReference type="InterPro" id="IPR007780">
    <property type="entry name" value="NAD_Glu_DH_bac"/>
</dbReference>
<dbReference type="RefSeq" id="WP_288197847.1">
    <property type="nucleotide sequence ID" value="NZ_LT608334.1"/>
</dbReference>
<dbReference type="InterPro" id="IPR049056">
    <property type="entry name" value="NAD_Glu_DH_HM3"/>
</dbReference>
<dbReference type="Pfam" id="PF21078">
    <property type="entry name" value="GDH_HM3"/>
    <property type="match status" value="1"/>
</dbReference>
<evidence type="ECO:0000259" key="3">
    <source>
        <dbReference type="Pfam" id="PF21074"/>
    </source>
</evidence>
<dbReference type="InterPro" id="IPR024727">
    <property type="entry name" value="NAD_Glu_DH_N_ACT1"/>
</dbReference>
<dbReference type="Pfam" id="PF21075">
    <property type="entry name" value="GDH_ACT1"/>
    <property type="match status" value="1"/>
</dbReference>
<evidence type="ECO:0000259" key="6">
    <source>
        <dbReference type="Pfam" id="PF21077"/>
    </source>
</evidence>
<dbReference type="InterPro" id="IPR049064">
    <property type="entry name" value="NAD_Glu_DH_ACT3"/>
</dbReference>
<dbReference type="PANTHER" id="PTHR43403">
    <property type="entry name" value="NAD-SPECIFIC GLUTAMATE DEHYDROGENASE"/>
    <property type="match status" value="1"/>
</dbReference>
<dbReference type="InterPro" id="IPR046346">
    <property type="entry name" value="Aminoacid_DH-like_N_sf"/>
</dbReference>
<dbReference type="Pfam" id="PF05088">
    <property type="entry name" value="Bac_GDH_CD"/>
    <property type="match status" value="1"/>
</dbReference>
<dbReference type="PANTHER" id="PTHR43403:SF1">
    <property type="entry name" value="NAD-SPECIFIC GLUTAMATE DEHYDROGENASE"/>
    <property type="match status" value="1"/>
</dbReference>
<dbReference type="Pfam" id="PF21077">
    <property type="entry name" value="GDH_ACT3"/>
    <property type="match status" value="1"/>
</dbReference>
<feature type="domain" description="NAD-glutamate dehydrogenase catalytic" evidence="2">
    <location>
        <begin position="724"/>
        <end position="1213"/>
    </location>
</feature>
<feature type="domain" description="NAD-glutamate dehydrogenase N-terminal ACT1" evidence="4">
    <location>
        <begin position="32"/>
        <end position="171"/>
    </location>
</feature>
<feature type="domain" description="NAD-specific glutamate dehydrogenase C-terminal" evidence="3">
    <location>
        <begin position="1258"/>
        <end position="1572"/>
    </location>
</feature>
<evidence type="ECO:0000313" key="7">
    <source>
        <dbReference type="EMBL" id="SCM78095.1"/>
    </source>
</evidence>
<dbReference type="InterPro" id="IPR048381">
    <property type="entry name" value="GDH_C"/>
</dbReference>
<dbReference type="InterPro" id="IPR049062">
    <property type="entry name" value="NAD_Glu_DH_ACT2"/>
</dbReference>
<proteinExistence type="predicted"/>
<dbReference type="InterPro" id="IPR036291">
    <property type="entry name" value="NAD(P)-bd_dom_sf"/>
</dbReference>
<feature type="domain" description="NAD-glutamate dehydrogenase ACT3" evidence="6">
    <location>
        <begin position="563"/>
        <end position="624"/>
    </location>
</feature>
<evidence type="ECO:0000259" key="2">
    <source>
        <dbReference type="Pfam" id="PF05088"/>
    </source>
</evidence>
<evidence type="ECO:0000256" key="1">
    <source>
        <dbReference type="ARBA" id="ARBA00023002"/>
    </source>
</evidence>
<dbReference type="GO" id="GO:0004352">
    <property type="term" value="F:glutamate dehydrogenase (NAD+) activity"/>
    <property type="evidence" value="ECO:0007669"/>
    <property type="project" value="InterPro"/>
</dbReference>
<gene>
    <name evidence="7" type="ORF">KL86PLE_60417</name>
</gene>
<dbReference type="InterPro" id="IPR049059">
    <property type="entry name" value="NAD_Glu_DH_HM1"/>
</dbReference>
<dbReference type="Pfam" id="PF21073">
    <property type="entry name" value="GDH_HM1"/>
    <property type="match status" value="1"/>
</dbReference>
<dbReference type="PIRSF" id="PIRSF036761">
    <property type="entry name" value="GDH_Mll4104"/>
    <property type="match status" value="1"/>
</dbReference>
<dbReference type="InterPro" id="IPR049058">
    <property type="entry name" value="NAD_Glu_DH_HM2"/>
</dbReference>
<protein>
    <submittedName>
        <fullName evidence="7">Bacterial NAD-glutamate dehydrogenase superfamily</fullName>
    </submittedName>
</protein>
<feature type="domain" description="NAD-glutamate dehydrogenase ACT2" evidence="5">
    <location>
        <begin position="405"/>
        <end position="493"/>
    </location>
</feature>
<dbReference type="GO" id="GO:0006538">
    <property type="term" value="P:L-glutamate catabolic process"/>
    <property type="evidence" value="ECO:0007669"/>
    <property type="project" value="InterPro"/>
</dbReference>